<reference evidence="2" key="2">
    <citation type="submission" date="2023-05" db="EMBL/GenBank/DDBJ databases">
        <authorList>
            <person name="Schelkunov M.I."/>
        </authorList>
    </citation>
    <scope>NUCLEOTIDE SEQUENCE</scope>
    <source>
        <strain evidence="2">Hsosn_3</strain>
        <tissue evidence="2">Leaf</tissue>
    </source>
</reference>
<evidence type="ECO:0000313" key="3">
    <source>
        <dbReference type="Proteomes" id="UP001237642"/>
    </source>
</evidence>
<dbReference type="AlphaFoldDB" id="A0AAD8ILH6"/>
<dbReference type="Proteomes" id="UP001237642">
    <property type="component" value="Unassembled WGS sequence"/>
</dbReference>
<evidence type="ECO:0000256" key="1">
    <source>
        <dbReference type="SAM" id="MobiDB-lite"/>
    </source>
</evidence>
<comment type="caution">
    <text evidence="2">The sequence shown here is derived from an EMBL/GenBank/DDBJ whole genome shotgun (WGS) entry which is preliminary data.</text>
</comment>
<accession>A0AAD8ILH6</accession>
<proteinExistence type="predicted"/>
<evidence type="ECO:0000313" key="2">
    <source>
        <dbReference type="EMBL" id="KAK1386110.1"/>
    </source>
</evidence>
<gene>
    <name evidence="2" type="ORF">POM88_023845</name>
</gene>
<reference evidence="2" key="1">
    <citation type="submission" date="2023-02" db="EMBL/GenBank/DDBJ databases">
        <title>Genome of toxic invasive species Heracleum sosnowskyi carries increased number of genes despite the absence of recent whole-genome duplications.</title>
        <authorList>
            <person name="Schelkunov M."/>
            <person name="Shtratnikova V."/>
            <person name="Makarenko M."/>
            <person name="Klepikova A."/>
            <person name="Omelchenko D."/>
            <person name="Novikova G."/>
            <person name="Obukhova E."/>
            <person name="Bogdanov V."/>
            <person name="Penin A."/>
            <person name="Logacheva M."/>
        </authorList>
    </citation>
    <scope>NUCLEOTIDE SEQUENCE</scope>
    <source>
        <strain evidence="2">Hsosn_3</strain>
        <tissue evidence="2">Leaf</tissue>
    </source>
</reference>
<feature type="compositionally biased region" description="Low complexity" evidence="1">
    <location>
        <begin position="138"/>
        <end position="154"/>
    </location>
</feature>
<protein>
    <submittedName>
        <fullName evidence="2">Uncharacterized protein</fullName>
    </submittedName>
</protein>
<dbReference type="EMBL" id="JAUIZM010000005">
    <property type="protein sequence ID" value="KAK1386110.1"/>
    <property type="molecule type" value="Genomic_DNA"/>
</dbReference>
<organism evidence="2 3">
    <name type="scientific">Heracleum sosnowskyi</name>
    <dbReference type="NCBI Taxonomy" id="360622"/>
    <lineage>
        <taxon>Eukaryota</taxon>
        <taxon>Viridiplantae</taxon>
        <taxon>Streptophyta</taxon>
        <taxon>Embryophyta</taxon>
        <taxon>Tracheophyta</taxon>
        <taxon>Spermatophyta</taxon>
        <taxon>Magnoliopsida</taxon>
        <taxon>eudicotyledons</taxon>
        <taxon>Gunneridae</taxon>
        <taxon>Pentapetalae</taxon>
        <taxon>asterids</taxon>
        <taxon>campanulids</taxon>
        <taxon>Apiales</taxon>
        <taxon>Apiaceae</taxon>
        <taxon>Apioideae</taxon>
        <taxon>apioid superclade</taxon>
        <taxon>Tordylieae</taxon>
        <taxon>Tordyliinae</taxon>
        <taxon>Heracleum</taxon>
    </lineage>
</organism>
<keyword evidence="3" id="KW-1185">Reference proteome</keyword>
<name>A0AAD8ILH6_9APIA</name>
<feature type="region of interest" description="Disordered" evidence="1">
    <location>
        <begin position="130"/>
        <end position="154"/>
    </location>
</feature>
<sequence length="229" mass="26047">MIWAGMGTIPGINSIQLELWAIHTSMIQALEKKHYQTHFEMDNSEVFETIRDQNENIYDDETEKVLRQINTIHNKNFKMGVIARRFSFTLPYINQTAIFLVTKGLEHADSFMEGFTHIVVVMPFLGNGEVSRGSPPHSQSSVVKSISSDDSVSSDDYVSYMSEDTKETQYETHPGHATFVNVTLNLNVTSEGWGKGDDPLTSFDFQYFWKKLKGKEKVLSECVFNEDGL</sequence>